<reference evidence="3" key="1">
    <citation type="submission" date="2016-04" db="EMBL/GenBank/DDBJ databases">
        <title>Cephalotus genome sequencing.</title>
        <authorList>
            <person name="Fukushima K."/>
            <person name="Hasebe M."/>
            <person name="Fang X."/>
        </authorList>
    </citation>
    <scope>NUCLEOTIDE SEQUENCE [LARGE SCALE GENOMIC DNA]</scope>
    <source>
        <strain evidence="3">cv. St1</strain>
    </source>
</reference>
<proteinExistence type="predicted"/>
<name>A0A1Q3CPJ6_CEPFO</name>
<dbReference type="InParanoid" id="A0A1Q3CPJ6"/>
<feature type="compositionally biased region" description="Low complexity" evidence="1">
    <location>
        <begin position="105"/>
        <end position="114"/>
    </location>
</feature>
<dbReference type="OrthoDB" id="1696863at2759"/>
<dbReference type="STRING" id="3775.A0A1Q3CPJ6"/>
<dbReference type="PANTHER" id="PTHR35099:SF2">
    <property type="entry name" value="OS02G0182700 PROTEIN"/>
    <property type="match status" value="1"/>
</dbReference>
<dbReference type="FunCoup" id="A0A1Q3CPJ6">
    <property type="interactions" value="495"/>
</dbReference>
<dbReference type="PANTHER" id="PTHR35099">
    <property type="entry name" value="OS02G0182700 PROTEIN"/>
    <property type="match status" value="1"/>
</dbReference>
<keyword evidence="3" id="KW-1185">Reference proteome</keyword>
<sequence>MVKDEWLQAAITDDTVVVELLVRLKQSQAAQSTKPPSRVPVSHLRWGIRQPRSRSMRCDAVPRMKEGDSTTRCSPTTPLSWSGGGGSSAVSPSATADGGFEDSSRPSSRSSSAAADDRSKGTICTNEITGSINKKTRKKKTFAELKEEETFLLKEKVHLNKELATLQTTFEEQSARNKNLKRMKLDLALHSTKHLSSISEEKPTSSQQDLGDTSSFDLISSTLLVHATDVVHRQSDSCIEKKAVSAQDCFSFLPDLNMMPSEDDSSSETLYGMS</sequence>
<evidence type="ECO:0000256" key="1">
    <source>
        <dbReference type="SAM" id="MobiDB-lite"/>
    </source>
</evidence>
<gene>
    <name evidence="2" type="ORF">CFOL_v3_25636</name>
</gene>
<comment type="caution">
    <text evidence="2">The sequence shown here is derived from an EMBL/GenBank/DDBJ whole genome shotgun (WGS) entry which is preliminary data.</text>
</comment>
<accession>A0A1Q3CPJ6</accession>
<feature type="region of interest" description="Disordered" evidence="1">
    <location>
        <begin position="26"/>
        <end position="122"/>
    </location>
</feature>
<dbReference type="AlphaFoldDB" id="A0A1Q3CPJ6"/>
<feature type="compositionally biased region" description="Basic and acidic residues" evidence="1">
    <location>
        <begin position="56"/>
        <end position="69"/>
    </location>
</feature>
<protein>
    <submittedName>
        <fullName evidence="2">Uncharacterized protein</fullName>
    </submittedName>
</protein>
<organism evidence="2 3">
    <name type="scientific">Cephalotus follicularis</name>
    <name type="common">Albany pitcher plant</name>
    <dbReference type="NCBI Taxonomy" id="3775"/>
    <lineage>
        <taxon>Eukaryota</taxon>
        <taxon>Viridiplantae</taxon>
        <taxon>Streptophyta</taxon>
        <taxon>Embryophyta</taxon>
        <taxon>Tracheophyta</taxon>
        <taxon>Spermatophyta</taxon>
        <taxon>Magnoliopsida</taxon>
        <taxon>eudicotyledons</taxon>
        <taxon>Gunneridae</taxon>
        <taxon>Pentapetalae</taxon>
        <taxon>rosids</taxon>
        <taxon>fabids</taxon>
        <taxon>Oxalidales</taxon>
        <taxon>Cephalotaceae</taxon>
        <taxon>Cephalotus</taxon>
    </lineage>
</organism>
<dbReference type="EMBL" id="BDDD01002569">
    <property type="protein sequence ID" value="GAV82184.1"/>
    <property type="molecule type" value="Genomic_DNA"/>
</dbReference>
<evidence type="ECO:0000313" key="3">
    <source>
        <dbReference type="Proteomes" id="UP000187406"/>
    </source>
</evidence>
<feature type="compositionally biased region" description="Polar residues" evidence="1">
    <location>
        <begin position="26"/>
        <end position="35"/>
    </location>
</feature>
<evidence type="ECO:0000313" key="2">
    <source>
        <dbReference type="EMBL" id="GAV82184.1"/>
    </source>
</evidence>
<dbReference type="Proteomes" id="UP000187406">
    <property type="component" value="Unassembled WGS sequence"/>
</dbReference>